<evidence type="ECO:0000259" key="2">
    <source>
        <dbReference type="Pfam" id="PF13280"/>
    </source>
</evidence>
<dbReference type="Gene3D" id="1.10.10.10">
    <property type="entry name" value="Winged helix-like DNA-binding domain superfamily/Winged helix DNA-binding domain"/>
    <property type="match status" value="1"/>
</dbReference>
<dbReference type="InterPro" id="IPR036388">
    <property type="entry name" value="WH-like_DNA-bd_sf"/>
</dbReference>
<accession>A0A933W409</accession>
<organism evidence="3 4">
    <name type="scientific">Eiseniibacteriota bacterium</name>
    <dbReference type="NCBI Taxonomy" id="2212470"/>
    <lineage>
        <taxon>Bacteria</taxon>
        <taxon>Candidatus Eiseniibacteriota</taxon>
    </lineage>
</organism>
<dbReference type="PROSITE" id="PS52050">
    <property type="entry name" value="WYL"/>
    <property type="match status" value="1"/>
</dbReference>
<feature type="domain" description="Helix-turn-helix type 11" evidence="1">
    <location>
        <begin position="6"/>
        <end position="58"/>
    </location>
</feature>
<name>A0A933W409_UNCEI</name>
<dbReference type="Pfam" id="PF13280">
    <property type="entry name" value="WYL"/>
    <property type="match status" value="1"/>
</dbReference>
<dbReference type="InterPro" id="IPR026881">
    <property type="entry name" value="WYL_dom"/>
</dbReference>
<dbReference type="Pfam" id="PF08279">
    <property type="entry name" value="HTH_11"/>
    <property type="match status" value="1"/>
</dbReference>
<sequence>MKRSERLHAITEYMRRRRTPVTVADLARHFEVDERTVFRDLAALREQHVPIVGEPGRGGGLQLHRDYQMPPLALSVDEAVSLWLSYRLAGVLGGLPAGRSLAPAVDKVLGSVPRERRAAILAVIERIVVARPAGAELVSASTPLDAATYRACERAFIAGHALELEYCDRHGRPSTRVVEPHGLLVAAPLWYLLAHDRLRGEPRMFRVDRIRAAAARAQERFEPQDPRKLFAEIEAYDLEVKE</sequence>
<dbReference type="InterPro" id="IPR036390">
    <property type="entry name" value="WH_DNA-bd_sf"/>
</dbReference>
<gene>
    <name evidence="3" type="ORF">HZA61_13605</name>
</gene>
<dbReference type="SUPFAM" id="SSF46785">
    <property type="entry name" value="Winged helix' DNA-binding domain"/>
    <property type="match status" value="1"/>
</dbReference>
<dbReference type="PANTHER" id="PTHR34580:SF1">
    <property type="entry name" value="PROTEIN PAFC"/>
    <property type="match status" value="1"/>
</dbReference>
<dbReference type="EMBL" id="JACRIW010000097">
    <property type="protein sequence ID" value="MBI5170518.1"/>
    <property type="molecule type" value="Genomic_DNA"/>
</dbReference>
<comment type="caution">
    <text evidence="3">The sequence shown here is derived from an EMBL/GenBank/DDBJ whole genome shotgun (WGS) entry which is preliminary data.</text>
</comment>
<evidence type="ECO:0000259" key="1">
    <source>
        <dbReference type="Pfam" id="PF08279"/>
    </source>
</evidence>
<dbReference type="AlphaFoldDB" id="A0A933W409"/>
<evidence type="ECO:0000313" key="4">
    <source>
        <dbReference type="Proteomes" id="UP000696931"/>
    </source>
</evidence>
<dbReference type="InterPro" id="IPR013196">
    <property type="entry name" value="HTH_11"/>
</dbReference>
<feature type="domain" description="WYL" evidence="2">
    <location>
        <begin position="149"/>
        <end position="213"/>
    </location>
</feature>
<dbReference type="Proteomes" id="UP000696931">
    <property type="component" value="Unassembled WGS sequence"/>
</dbReference>
<dbReference type="InterPro" id="IPR051534">
    <property type="entry name" value="CBASS_pafABC_assoc_protein"/>
</dbReference>
<dbReference type="PANTHER" id="PTHR34580">
    <property type="match status" value="1"/>
</dbReference>
<protein>
    <submittedName>
        <fullName evidence="3">WYL domain-containing protein</fullName>
    </submittedName>
</protein>
<evidence type="ECO:0000313" key="3">
    <source>
        <dbReference type="EMBL" id="MBI5170518.1"/>
    </source>
</evidence>
<proteinExistence type="predicted"/>
<reference evidence="3" key="1">
    <citation type="submission" date="2020-07" db="EMBL/GenBank/DDBJ databases">
        <title>Huge and variable diversity of episymbiotic CPR bacteria and DPANN archaea in groundwater ecosystems.</title>
        <authorList>
            <person name="He C.Y."/>
            <person name="Keren R."/>
            <person name="Whittaker M."/>
            <person name="Farag I.F."/>
            <person name="Doudna J."/>
            <person name="Cate J.H.D."/>
            <person name="Banfield J.F."/>
        </authorList>
    </citation>
    <scope>NUCLEOTIDE SEQUENCE</scope>
    <source>
        <strain evidence="3">NC_groundwater_1813_Pr3_B-0.1um_71_17</strain>
    </source>
</reference>